<dbReference type="GO" id="GO:0006508">
    <property type="term" value="P:proteolysis"/>
    <property type="evidence" value="ECO:0007669"/>
    <property type="project" value="InterPro"/>
</dbReference>
<dbReference type="AlphaFoldDB" id="A0A235BTD4"/>
<proteinExistence type="inferred from homology"/>
<evidence type="ECO:0000259" key="2">
    <source>
        <dbReference type="Pfam" id="PF00930"/>
    </source>
</evidence>
<dbReference type="InterPro" id="IPR011042">
    <property type="entry name" value="6-blade_b-propeller_TolB-like"/>
</dbReference>
<dbReference type="PANTHER" id="PTHR36842">
    <property type="entry name" value="PROTEIN TOLB HOMOLOG"/>
    <property type="match status" value="1"/>
</dbReference>
<organism evidence="3 4">
    <name type="scientific">candidate division WOR-3 bacterium JGI_Cruoil_03_51_56</name>
    <dbReference type="NCBI Taxonomy" id="1973747"/>
    <lineage>
        <taxon>Bacteria</taxon>
        <taxon>Bacteria division WOR-3</taxon>
    </lineage>
</organism>
<accession>A0A235BTD4</accession>
<comment type="similarity">
    <text evidence="1">Belongs to the TolB family.</text>
</comment>
<dbReference type="Gene3D" id="2.120.10.30">
    <property type="entry name" value="TolB, C-terminal domain"/>
    <property type="match status" value="1"/>
</dbReference>
<dbReference type="Pfam" id="PF07676">
    <property type="entry name" value="PD40"/>
    <property type="match status" value="1"/>
</dbReference>
<dbReference type="EMBL" id="NOZP01000099">
    <property type="protein sequence ID" value="OYD15476.1"/>
    <property type="molecule type" value="Genomic_DNA"/>
</dbReference>
<dbReference type="Pfam" id="PF00930">
    <property type="entry name" value="DPPIV_N"/>
    <property type="match status" value="1"/>
</dbReference>
<gene>
    <name evidence="3" type="ORF">CH330_05595</name>
</gene>
<dbReference type="InterPro" id="IPR002469">
    <property type="entry name" value="Peptidase_S9B_N"/>
</dbReference>
<dbReference type="InterPro" id="IPR011659">
    <property type="entry name" value="WD40"/>
</dbReference>
<comment type="caution">
    <text evidence="3">The sequence shown here is derived from an EMBL/GenBank/DDBJ whole genome shotgun (WGS) entry which is preliminary data.</text>
</comment>
<evidence type="ECO:0000313" key="4">
    <source>
        <dbReference type="Proteomes" id="UP000215559"/>
    </source>
</evidence>
<evidence type="ECO:0000313" key="3">
    <source>
        <dbReference type="EMBL" id="OYD15476.1"/>
    </source>
</evidence>
<dbReference type="PANTHER" id="PTHR36842:SF1">
    <property type="entry name" value="PROTEIN TOLB"/>
    <property type="match status" value="1"/>
</dbReference>
<reference evidence="3 4" key="1">
    <citation type="submission" date="2017-07" db="EMBL/GenBank/DDBJ databases">
        <title>Recovery of genomes from metagenomes via a dereplication, aggregation, and scoring strategy.</title>
        <authorList>
            <person name="Sieber C.M."/>
            <person name="Probst A.J."/>
            <person name="Sharrar A."/>
            <person name="Thomas B.C."/>
            <person name="Hess M."/>
            <person name="Tringe S.G."/>
            <person name="Banfield J.F."/>
        </authorList>
    </citation>
    <scope>NUCLEOTIDE SEQUENCE [LARGE SCALE GENOMIC DNA]</scope>
    <source>
        <strain evidence="3">JGI_Cruoil_03_51_56</strain>
    </source>
</reference>
<dbReference type="Proteomes" id="UP000215559">
    <property type="component" value="Unassembled WGS sequence"/>
</dbReference>
<sequence length="287" mass="31818">MDELIRLFVMNEDGSGQVCLTPGFEVADESPVWPQDEEWLVSAGENGLYKVFSDPGDSNPEATVLLDSGLVSTPTWSPDGDWIAYSKWEGNHKLYKIKPDGSEKTCLTNSDDDFLNPCWSPDSQHIVCEKTKNGVYQLYLVDAETGEETQVTSDYYDNMSAGFTPDGDWIVFAKTDYTGFTQIYKIRPNDEDETALTSDLADHLTPQVSADGLWIAYTTWPTDDVSGYYGCSKIEAVDLETGEVSSLTDADAARKNPCWSPCIEDETYSLVFEERPATDFTDAGGDN</sequence>
<feature type="domain" description="Dipeptidylpeptidase IV N-terminal" evidence="2">
    <location>
        <begin position="121"/>
        <end position="212"/>
    </location>
</feature>
<dbReference type="SUPFAM" id="SSF69304">
    <property type="entry name" value="Tricorn protease N-terminal domain"/>
    <property type="match status" value="1"/>
</dbReference>
<evidence type="ECO:0000256" key="1">
    <source>
        <dbReference type="ARBA" id="ARBA00009820"/>
    </source>
</evidence>
<name>A0A235BTD4_UNCW3</name>
<feature type="non-terminal residue" evidence="3">
    <location>
        <position position="287"/>
    </location>
</feature>
<protein>
    <recommendedName>
        <fullName evidence="2">Dipeptidylpeptidase IV N-terminal domain-containing protein</fullName>
    </recommendedName>
</protein>